<feature type="transmembrane region" description="Helical" evidence="1">
    <location>
        <begin position="218"/>
        <end position="242"/>
    </location>
</feature>
<feature type="transmembrane region" description="Helical" evidence="1">
    <location>
        <begin position="62"/>
        <end position="79"/>
    </location>
</feature>
<protein>
    <recommendedName>
        <fullName evidence="4">ABC transporter permease</fullName>
    </recommendedName>
</protein>
<feature type="transmembrane region" description="Helical" evidence="1">
    <location>
        <begin position="176"/>
        <end position="198"/>
    </location>
</feature>
<keyword evidence="3" id="KW-1185">Reference proteome</keyword>
<dbReference type="Proteomes" id="UP000249890">
    <property type="component" value="Chromosome"/>
</dbReference>
<sequence>MRNFSRLITNEWIKLFKKTTFAVPFVLMFVVTMVVGYVMRTYNPEVADSVTDFTASIIAREGLGQIVAILAIIGTAGVVSKEHSQGTIKFLLIRARSRSEILASKYAAVLIYGLTLVAFTLGSALVAGTVWFGVSGGDTTFSDILLSSLYLYVYTVVYMTLGFMVGILTKSTGATIGIALFATTIDRIIISKAFYKYFLFPNLDLGAYENGAAPMPGMTYTFSVIMLTAYLLLFLLIGFSVFRRRDVA</sequence>
<feature type="transmembrane region" description="Helical" evidence="1">
    <location>
        <begin position="106"/>
        <end position="134"/>
    </location>
</feature>
<dbReference type="OrthoDB" id="8613028at2"/>
<evidence type="ECO:0000256" key="1">
    <source>
        <dbReference type="SAM" id="Phobius"/>
    </source>
</evidence>
<keyword evidence="1" id="KW-0812">Transmembrane</keyword>
<gene>
    <name evidence="2" type="ORF">B9T62_10960</name>
</gene>
<keyword evidence="1" id="KW-0472">Membrane</keyword>
<dbReference type="KEGG" id="pdh:B9T62_10960"/>
<reference evidence="2 3" key="1">
    <citation type="submission" date="2017-06" db="EMBL/GenBank/DDBJ databases">
        <title>Complete genome sequence of Paenibacillus donghaensis KCTC 13049T isolated from East Sea sediment, South Korea.</title>
        <authorList>
            <person name="Jung B.K."/>
            <person name="Hong S.-J."/>
            <person name="Shin J.-H."/>
        </authorList>
    </citation>
    <scope>NUCLEOTIDE SEQUENCE [LARGE SCALE GENOMIC DNA]</scope>
    <source>
        <strain evidence="2 3">KCTC 13049</strain>
    </source>
</reference>
<evidence type="ECO:0000313" key="2">
    <source>
        <dbReference type="EMBL" id="ASA21259.1"/>
    </source>
</evidence>
<dbReference type="EMBL" id="CP021780">
    <property type="protein sequence ID" value="ASA21259.1"/>
    <property type="molecule type" value="Genomic_DNA"/>
</dbReference>
<dbReference type="RefSeq" id="WP_087915272.1">
    <property type="nucleotide sequence ID" value="NZ_CP021780.1"/>
</dbReference>
<evidence type="ECO:0000313" key="3">
    <source>
        <dbReference type="Proteomes" id="UP000249890"/>
    </source>
</evidence>
<feature type="transmembrane region" description="Helical" evidence="1">
    <location>
        <begin position="21"/>
        <end position="42"/>
    </location>
</feature>
<feature type="transmembrane region" description="Helical" evidence="1">
    <location>
        <begin position="149"/>
        <end position="169"/>
    </location>
</feature>
<proteinExistence type="predicted"/>
<dbReference type="AlphaFoldDB" id="A0A2Z2KGH6"/>
<evidence type="ECO:0008006" key="4">
    <source>
        <dbReference type="Google" id="ProtNLM"/>
    </source>
</evidence>
<dbReference type="Pfam" id="PF12730">
    <property type="entry name" value="ABC2_membrane_4"/>
    <property type="match status" value="1"/>
</dbReference>
<keyword evidence="1" id="KW-1133">Transmembrane helix</keyword>
<dbReference type="PANTHER" id="PTHR37305">
    <property type="entry name" value="INTEGRAL MEMBRANE PROTEIN-RELATED"/>
    <property type="match status" value="1"/>
</dbReference>
<accession>A0A2Z2KGH6</accession>
<dbReference type="PANTHER" id="PTHR37305:SF1">
    <property type="entry name" value="MEMBRANE PROTEIN"/>
    <property type="match status" value="1"/>
</dbReference>
<name>A0A2Z2KGH6_9BACL</name>
<organism evidence="2 3">
    <name type="scientific">Paenibacillus donghaensis</name>
    <dbReference type="NCBI Taxonomy" id="414771"/>
    <lineage>
        <taxon>Bacteria</taxon>
        <taxon>Bacillati</taxon>
        <taxon>Bacillota</taxon>
        <taxon>Bacilli</taxon>
        <taxon>Bacillales</taxon>
        <taxon>Paenibacillaceae</taxon>
        <taxon>Paenibacillus</taxon>
    </lineage>
</organism>